<protein>
    <submittedName>
        <fullName evidence="3">PepSY domain-containing protein</fullName>
    </submittedName>
</protein>
<feature type="transmembrane region" description="Helical" evidence="2">
    <location>
        <begin position="204"/>
        <end position="224"/>
    </location>
</feature>
<gene>
    <name evidence="3" type="ORF">FDK13_31085</name>
</gene>
<keyword evidence="4" id="KW-1185">Reference proteome</keyword>
<evidence type="ECO:0000256" key="2">
    <source>
        <dbReference type="SAM" id="Phobius"/>
    </source>
</evidence>
<dbReference type="AlphaFoldDB" id="A0A4V6BHW1"/>
<reference evidence="3 4" key="1">
    <citation type="submission" date="2019-05" db="EMBL/GenBank/DDBJ databases">
        <title>Dyadobacter AR-3-8 sp. nov., isolated from arctic soil.</title>
        <authorList>
            <person name="Chaudhary D.K."/>
        </authorList>
    </citation>
    <scope>NUCLEOTIDE SEQUENCE [LARGE SCALE GENOMIC DNA]</scope>
    <source>
        <strain evidence="3 4">AR-3-8</strain>
    </source>
</reference>
<dbReference type="RefSeq" id="WP_137343913.1">
    <property type="nucleotide sequence ID" value="NZ_SZVO01000021.1"/>
</dbReference>
<evidence type="ECO:0000313" key="3">
    <source>
        <dbReference type="EMBL" id="TKT87053.1"/>
    </source>
</evidence>
<dbReference type="OrthoDB" id="111691at2"/>
<feature type="transmembrane region" description="Helical" evidence="2">
    <location>
        <begin position="7"/>
        <end position="32"/>
    </location>
</feature>
<dbReference type="Pfam" id="PF03929">
    <property type="entry name" value="PepSY_TM"/>
    <property type="match status" value="1"/>
</dbReference>
<dbReference type="PANTHER" id="PTHR34219:SF3">
    <property type="entry name" value="BLL7967 PROTEIN"/>
    <property type="match status" value="1"/>
</dbReference>
<organism evidence="3 4">
    <name type="scientific">Dyadobacter frigoris</name>
    <dbReference type="NCBI Taxonomy" id="2576211"/>
    <lineage>
        <taxon>Bacteria</taxon>
        <taxon>Pseudomonadati</taxon>
        <taxon>Bacteroidota</taxon>
        <taxon>Cytophagia</taxon>
        <taxon>Cytophagales</taxon>
        <taxon>Spirosomataceae</taxon>
        <taxon>Dyadobacter</taxon>
    </lineage>
</organism>
<dbReference type="PANTHER" id="PTHR34219">
    <property type="entry name" value="IRON-REGULATED INNER MEMBRANE PROTEIN-RELATED"/>
    <property type="match status" value="1"/>
</dbReference>
<sequence length="409" mass="46780">MKKLSAVIHLWLGMVSGLIVFIVSISGCIFVFEQEIFDLNHSELVYSEGSSGKVKPLSELLVTAQTALSKTMPVSDVEIFSEPDRSYIFTASKTDKKAKNTWNYFQQVKYYQEVYINPYTGACLGVVDRKYEFFNIVRRIHQNLLLSYEIGSLIVGSSCLMFLALLITGFVLWIPKTKNGWKQRFTIKWNAKWRRLNYDTHNVGGFYVLAPAMIIVITGLVWSFDWWENGIYTLLGSKQRPTFNIEQPKLAKLSKPAENLLDKVFHTASSKKLPFERLAISLPEKSTNPYRVFMGLSRGAGWSSSNYYYYHGMSGQQYGQLLQEDKSLGQKWRNTNYDIHTGGVYGKLTKILAFLASLFCATLPVTGYFIWLGKRKKSQKTMTKVPRQANSNEMRKKPQLINSKTVQDS</sequence>
<feature type="compositionally biased region" description="Polar residues" evidence="1">
    <location>
        <begin position="400"/>
        <end position="409"/>
    </location>
</feature>
<feature type="region of interest" description="Disordered" evidence="1">
    <location>
        <begin position="381"/>
        <end position="409"/>
    </location>
</feature>
<proteinExistence type="predicted"/>
<keyword evidence="2" id="KW-1133">Transmembrane helix</keyword>
<name>A0A4V6BHW1_9BACT</name>
<evidence type="ECO:0000256" key="1">
    <source>
        <dbReference type="SAM" id="MobiDB-lite"/>
    </source>
</evidence>
<feature type="transmembrane region" description="Helical" evidence="2">
    <location>
        <begin position="351"/>
        <end position="372"/>
    </location>
</feature>
<evidence type="ECO:0000313" key="4">
    <source>
        <dbReference type="Proteomes" id="UP000304900"/>
    </source>
</evidence>
<keyword evidence="2" id="KW-0472">Membrane</keyword>
<accession>A0A4V6BHW1</accession>
<comment type="caution">
    <text evidence="3">The sequence shown here is derived from an EMBL/GenBank/DDBJ whole genome shotgun (WGS) entry which is preliminary data.</text>
</comment>
<dbReference type="Proteomes" id="UP000304900">
    <property type="component" value="Unassembled WGS sequence"/>
</dbReference>
<dbReference type="InterPro" id="IPR005625">
    <property type="entry name" value="PepSY-ass_TM"/>
</dbReference>
<feature type="transmembrane region" description="Helical" evidence="2">
    <location>
        <begin position="153"/>
        <end position="174"/>
    </location>
</feature>
<dbReference type="EMBL" id="SZVO01000021">
    <property type="protein sequence ID" value="TKT87053.1"/>
    <property type="molecule type" value="Genomic_DNA"/>
</dbReference>
<keyword evidence="2" id="KW-0812">Transmembrane</keyword>
<dbReference type="PROSITE" id="PS51257">
    <property type="entry name" value="PROKAR_LIPOPROTEIN"/>
    <property type="match status" value="1"/>
</dbReference>